<name>A0A2I0AH09_9ASPA</name>
<feature type="region of interest" description="Disordered" evidence="1">
    <location>
        <begin position="1"/>
        <end position="49"/>
    </location>
</feature>
<proteinExistence type="predicted"/>
<dbReference type="OrthoDB" id="787000at2759"/>
<accession>A0A2I0AH09</accession>
<dbReference type="EMBL" id="KZ451982">
    <property type="protein sequence ID" value="PKA54776.1"/>
    <property type="molecule type" value="Genomic_DNA"/>
</dbReference>
<organism evidence="2 3">
    <name type="scientific">Apostasia shenzhenica</name>
    <dbReference type="NCBI Taxonomy" id="1088818"/>
    <lineage>
        <taxon>Eukaryota</taxon>
        <taxon>Viridiplantae</taxon>
        <taxon>Streptophyta</taxon>
        <taxon>Embryophyta</taxon>
        <taxon>Tracheophyta</taxon>
        <taxon>Spermatophyta</taxon>
        <taxon>Magnoliopsida</taxon>
        <taxon>Liliopsida</taxon>
        <taxon>Asparagales</taxon>
        <taxon>Orchidaceae</taxon>
        <taxon>Apostasioideae</taxon>
        <taxon>Apostasia</taxon>
    </lineage>
</organism>
<dbReference type="AlphaFoldDB" id="A0A2I0AH09"/>
<protein>
    <submittedName>
        <fullName evidence="2">Uncharacterized protein</fullName>
    </submittedName>
</protein>
<sequence>MVARTRKTNSAARSIHVGEPSVRAPDDGASTSTSRRRAGSASSSRGTHVSELQGMLANLTDMVTGLTAQQAVILRQTQPVCAVLPPPIPCPPVPAAPAPPPPVAPIPEMIPAPAAAPAPPLPIPAAAEAPVPVRQAAPLSIQSSGSSRPPLLPFCFQEVHQNSLPPCPLPQPAFLPPAFPPFLAGRDPLFPNAQAPHHGPDPFFGPMDENAPFSDAIRLAPVPEDFRPPRLEVYRGATDPREHVQGLRPPSGIVGRTKPPGVTS</sequence>
<evidence type="ECO:0000313" key="3">
    <source>
        <dbReference type="Proteomes" id="UP000236161"/>
    </source>
</evidence>
<feature type="compositionally biased region" description="Basic and acidic residues" evidence="1">
    <location>
        <begin position="234"/>
        <end position="245"/>
    </location>
</feature>
<dbReference type="Proteomes" id="UP000236161">
    <property type="component" value="Unassembled WGS sequence"/>
</dbReference>
<keyword evidence="3" id="KW-1185">Reference proteome</keyword>
<reference evidence="2 3" key="1">
    <citation type="journal article" date="2017" name="Nature">
        <title>The Apostasia genome and the evolution of orchids.</title>
        <authorList>
            <person name="Zhang G.Q."/>
            <person name="Liu K.W."/>
            <person name="Li Z."/>
            <person name="Lohaus R."/>
            <person name="Hsiao Y.Y."/>
            <person name="Niu S.C."/>
            <person name="Wang J.Y."/>
            <person name="Lin Y.C."/>
            <person name="Xu Q."/>
            <person name="Chen L.J."/>
            <person name="Yoshida K."/>
            <person name="Fujiwara S."/>
            <person name="Wang Z.W."/>
            <person name="Zhang Y.Q."/>
            <person name="Mitsuda N."/>
            <person name="Wang M."/>
            <person name="Liu G.H."/>
            <person name="Pecoraro L."/>
            <person name="Huang H.X."/>
            <person name="Xiao X.J."/>
            <person name="Lin M."/>
            <person name="Wu X.Y."/>
            <person name="Wu W.L."/>
            <person name="Chen Y.Y."/>
            <person name="Chang S.B."/>
            <person name="Sakamoto S."/>
            <person name="Ohme-Takagi M."/>
            <person name="Yagi M."/>
            <person name="Zeng S.J."/>
            <person name="Shen C.Y."/>
            <person name="Yeh C.M."/>
            <person name="Luo Y.B."/>
            <person name="Tsai W.C."/>
            <person name="Van de Peer Y."/>
            <person name="Liu Z.J."/>
        </authorList>
    </citation>
    <scope>NUCLEOTIDE SEQUENCE [LARGE SCALE GENOMIC DNA]</scope>
    <source>
        <strain evidence="3">cv. Shenzhen</strain>
        <tissue evidence="2">Stem</tissue>
    </source>
</reference>
<evidence type="ECO:0000256" key="1">
    <source>
        <dbReference type="SAM" id="MobiDB-lite"/>
    </source>
</evidence>
<feature type="region of interest" description="Disordered" evidence="1">
    <location>
        <begin position="234"/>
        <end position="264"/>
    </location>
</feature>
<gene>
    <name evidence="2" type="ORF">AXF42_Ash000611</name>
</gene>
<feature type="compositionally biased region" description="Low complexity" evidence="1">
    <location>
        <begin position="28"/>
        <end position="47"/>
    </location>
</feature>
<evidence type="ECO:0000313" key="2">
    <source>
        <dbReference type="EMBL" id="PKA54776.1"/>
    </source>
</evidence>